<dbReference type="InterPro" id="IPR023997">
    <property type="entry name" value="TonB-dep_OMP_SusC/RagA_CS"/>
</dbReference>
<dbReference type="InterPro" id="IPR039426">
    <property type="entry name" value="TonB-dep_rcpt-like"/>
</dbReference>
<keyword evidence="6" id="KW-0408">Iron</keyword>
<dbReference type="OrthoDB" id="9768177at2"/>
<dbReference type="Proteomes" id="UP000192756">
    <property type="component" value="Unassembled WGS sequence"/>
</dbReference>
<organism evidence="14 15">
    <name type="scientific">Pedobacter africanus</name>
    <dbReference type="NCBI Taxonomy" id="151894"/>
    <lineage>
        <taxon>Bacteria</taxon>
        <taxon>Pseudomonadati</taxon>
        <taxon>Bacteroidota</taxon>
        <taxon>Sphingobacteriia</taxon>
        <taxon>Sphingobacteriales</taxon>
        <taxon>Sphingobacteriaceae</taxon>
        <taxon>Pedobacter</taxon>
    </lineage>
</organism>
<dbReference type="SMART" id="SM00965">
    <property type="entry name" value="STN"/>
    <property type="match status" value="1"/>
</dbReference>
<protein>
    <submittedName>
        <fullName evidence="14">TonB-linked outer membrane protein, SusC/RagA family</fullName>
    </submittedName>
</protein>
<evidence type="ECO:0000256" key="6">
    <source>
        <dbReference type="ARBA" id="ARBA00023004"/>
    </source>
</evidence>
<keyword evidence="4" id="KW-0410">Iron transport</keyword>
<dbReference type="InterPro" id="IPR036942">
    <property type="entry name" value="Beta-barrel_TonB_sf"/>
</dbReference>
<evidence type="ECO:0000256" key="3">
    <source>
        <dbReference type="ARBA" id="ARBA00022452"/>
    </source>
</evidence>
<dbReference type="InterPro" id="IPR023996">
    <property type="entry name" value="TonB-dep_OMP_SusC/RagA"/>
</dbReference>
<dbReference type="SUPFAM" id="SSF56935">
    <property type="entry name" value="Porins"/>
    <property type="match status" value="1"/>
</dbReference>
<keyword evidence="12" id="KW-1133">Transmembrane helix</keyword>
<feature type="domain" description="Secretin/TonB short N-terminal" evidence="13">
    <location>
        <begin position="73"/>
        <end position="124"/>
    </location>
</feature>
<keyword evidence="9 10" id="KW-0998">Cell outer membrane</keyword>
<dbReference type="Gene3D" id="2.40.170.20">
    <property type="entry name" value="TonB-dependent receptor, beta-barrel domain"/>
    <property type="match status" value="1"/>
</dbReference>
<dbReference type="Gene3D" id="3.55.50.30">
    <property type="match status" value="1"/>
</dbReference>
<dbReference type="GO" id="GO:0006826">
    <property type="term" value="P:iron ion transport"/>
    <property type="evidence" value="ECO:0007669"/>
    <property type="project" value="UniProtKB-KW"/>
</dbReference>
<dbReference type="InterPro" id="IPR000531">
    <property type="entry name" value="Beta-barrel_TonB"/>
</dbReference>
<keyword evidence="3 10" id="KW-1134">Transmembrane beta strand</keyword>
<accession>A0A1W1ZK89</accession>
<keyword evidence="15" id="KW-1185">Reference proteome</keyword>
<dbReference type="STRING" id="151894.SAMN04488524_0770"/>
<dbReference type="Pfam" id="PF00593">
    <property type="entry name" value="TonB_dep_Rec_b-barrel"/>
    <property type="match status" value="1"/>
</dbReference>
<dbReference type="Pfam" id="PF07660">
    <property type="entry name" value="STN"/>
    <property type="match status" value="1"/>
</dbReference>
<evidence type="ECO:0000256" key="1">
    <source>
        <dbReference type="ARBA" id="ARBA00004571"/>
    </source>
</evidence>
<proteinExistence type="inferred from homology"/>
<evidence type="ECO:0000259" key="13">
    <source>
        <dbReference type="SMART" id="SM00965"/>
    </source>
</evidence>
<evidence type="ECO:0000256" key="9">
    <source>
        <dbReference type="ARBA" id="ARBA00023237"/>
    </source>
</evidence>
<dbReference type="EMBL" id="FWXT01000001">
    <property type="protein sequence ID" value="SMC48471.1"/>
    <property type="molecule type" value="Genomic_DNA"/>
</dbReference>
<comment type="subcellular location">
    <subcellularLocation>
        <location evidence="1 10">Cell outer membrane</location>
        <topology evidence="1 10">Multi-pass membrane protein</topology>
    </subcellularLocation>
</comment>
<dbReference type="Pfam" id="PF13715">
    <property type="entry name" value="CarbopepD_reg_2"/>
    <property type="match status" value="1"/>
</dbReference>
<evidence type="ECO:0000256" key="10">
    <source>
        <dbReference type="PROSITE-ProRule" id="PRU01360"/>
    </source>
</evidence>
<keyword evidence="2 10" id="KW-0813">Transport</keyword>
<dbReference type="InterPro" id="IPR012910">
    <property type="entry name" value="Plug_dom"/>
</dbReference>
<reference evidence="15" key="1">
    <citation type="submission" date="2017-04" db="EMBL/GenBank/DDBJ databases">
        <authorList>
            <person name="Varghese N."/>
            <person name="Submissions S."/>
        </authorList>
    </citation>
    <scope>NUCLEOTIDE SEQUENCE [LARGE SCALE GENOMIC DNA]</scope>
    <source>
        <strain evidence="15">DSM 12126</strain>
    </source>
</reference>
<dbReference type="GO" id="GO:0009279">
    <property type="term" value="C:cell outer membrane"/>
    <property type="evidence" value="ECO:0007669"/>
    <property type="project" value="UniProtKB-SubCell"/>
</dbReference>
<comment type="similarity">
    <text evidence="10 11">Belongs to the TonB-dependent receptor family.</text>
</comment>
<evidence type="ECO:0000313" key="15">
    <source>
        <dbReference type="Proteomes" id="UP000192756"/>
    </source>
</evidence>
<name>A0A1W1ZK89_9SPHI</name>
<keyword evidence="8 10" id="KW-0472">Membrane</keyword>
<dbReference type="InterPro" id="IPR037066">
    <property type="entry name" value="Plug_dom_sf"/>
</dbReference>
<evidence type="ECO:0000256" key="5">
    <source>
        <dbReference type="ARBA" id="ARBA00022692"/>
    </source>
</evidence>
<dbReference type="PROSITE" id="PS52016">
    <property type="entry name" value="TONB_DEPENDENT_REC_3"/>
    <property type="match status" value="1"/>
</dbReference>
<evidence type="ECO:0000256" key="2">
    <source>
        <dbReference type="ARBA" id="ARBA00022448"/>
    </source>
</evidence>
<evidence type="ECO:0000256" key="12">
    <source>
        <dbReference type="SAM" id="Phobius"/>
    </source>
</evidence>
<dbReference type="RefSeq" id="WP_084237076.1">
    <property type="nucleotide sequence ID" value="NZ_FWXT01000001.1"/>
</dbReference>
<evidence type="ECO:0000256" key="11">
    <source>
        <dbReference type="RuleBase" id="RU003357"/>
    </source>
</evidence>
<dbReference type="InterPro" id="IPR008969">
    <property type="entry name" value="CarboxyPept-like_regulatory"/>
</dbReference>
<dbReference type="Pfam" id="PF07715">
    <property type="entry name" value="Plug"/>
    <property type="match status" value="1"/>
</dbReference>
<evidence type="ECO:0000313" key="14">
    <source>
        <dbReference type="EMBL" id="SMC48471.1"/>
    </source>
</evidence>
<dbReference type="InterPro" id="IPR011662">
    <property type="entry name" value="Secretin/TonB_short_N"/>
</dbReference>
<evidence type="ECO:0000256" key="8">
    <source>
        <dbReference type="ARBA" id="ARBA00023136"/>
    </source>
</evidence>
<keyword evidence="4" id="KW-0406">Ion transport</keyword>
<gene>
    <name evidence="14" type="ORF">SAMN04488524_0770</name>
</gene>
<dbReference type="SUPFAM" id="SSF49464">
    <property type="entry name" value="Carboxypeptidase regulatory domain-like"/>
    <property type="match status" value="1"/>
</dbReference>
<dbReference type="Gene3D" id="2.60.40.1120">
    <property type="entry name" value="Carboxypeptidase-like, regulatory domain"/>
    <property type="match status" value="1"/>
</dbReference>
<sequence>MKQKTNQRNEQPQRIERQTTYRHFFAMMTVVTLLTICISTLANANTFSQTIRLNLKSVQISDALKAIEKQSDYTFFYKTEDLKGLKKIDVNINESSINTVLERLLEGLSLTYSIQGKTIAVNKILNKPDKVTLWTTIESIIRQSVSGTVKDAAGIPIPGATVKLKGTNRVTSTNASGQFSIEANTGEVLVISSIGFTSREITVTGPSLGDISLSEAPEVLGELVVVGYSVQKKESLTGALSTINGDKLKNVTSPNVQNLLAGKAPGLFVAPGSGKPGTVGAVVIRGQATLSGTTSPLWVIDGVIVGSSPGEVNPEDIESLTVLKDAASTAIYGSQGANGVIVVTTKRAKSADMTVDISSRTGFTQLTNGNLQVMNGAELYDYYASFANANAINFPRWNPELRNSNFDWWKLATKNGFNQNHNISLQGGTETLQSYLSVGYYDESGAVKGYDYERYNFRLNTVYKPFSWLTVKPSLVGSRRAVADRQYSVTSMYSNLPWDSPYDADGNLVGHRSSLWVNSASTNYLYDLQWDKSANTNYEFMGNLDFDIKLTKTLTFSSVNNYRYNSYAAAGYADPRSNGGESVNGRVTDYRSEYTRRYTNQLLRYNNTWGKHSLNALGGYEFNDYWGKTLDAYGTGIVPGFEVLDVVSKPERTRGGINEWAVQSLLFNSNYSYDSKYLAQVSLRRDGASNFGKKYGNFFSVSAGWNIHNETWFKASYINTLKLRAAYGTVGNRPADLYPQYNLYKVDPTASYDGIPGLLIDKVGNQNLTWEQTYTSGLGLDVSAFDNRARLSLDYYIKNTDNILFSVPISGLTGVTSTSLNIGKMKNQGIEIAIGGDVIRTEDLLWSLDANIGHNKNKLTDIFKTRNPDGTYSAKPIIRGDDLGIAGSASRILEIGRPVDTYYMPEWAGVNPDDGKPQWYKVTRDANGNETDRIKTSSYAQATQEKLDKASPDVFGGITTYLKYKNFDLNGVFGFSIGGKLYNYSRQEYDADGTYTDRNQMKLMDGWKRWEKPGDIATHPVARYNNQDKGNSMSSRYLESNDFFRMRSLALGYNFDLKKYKVRNLRVYLSGENLFVITKYSGVDPEIPVKEDNGAILFSAGPSVYPMARKFMLGLNVSF</sequence>
<keyword evidence="5 10" id="KW-0812">Transmembrane</keyword>
<dbReference type="Gene3D" id="2.170.130.10">
    <property type="entry name" value="TonB-dependent receptor, plug domain"/>
    <property type="match status" value="1"/>
</dbReference>
<dbReference type="NCBIfam" id="TIGR04056">
    <property type="entry name" value="OMP_RagA_SusC"/>
    <property type="match status" value="1"/>
</dbReference>
<dbReference type="AlphaFoldDB" id="A0A1W1ZK89"/>
<dbReference type="NCBIfam" id="TIGR04057">
    <property type="entry name" value="SusC_RagA_signa"/>
    <property type="match status" value="1"/>
</dbReference>
<evidence type="ECO:0000256" key="7">
    <source>
        <dbReference type="ARBA" id="ARBA00023077"/>
    </source>
</evidence>
<feature type="transmembrane region" description="Helical" evidence="12">
    <location>
        <begin position="21"/>
        <end position="42"/>
    </location>
</feature>
<evidence type="ECO:0000256" key="4">
    <source>
        <dbReference type="ARBA" id="ARBA00022496"/>
    </source>
</evidence>
<keyword evidence="7 11" id="KW-0798">TonB box</keyword>